<keyword evidence="2" id="KW-0614">Plasmid</keyword>
<feature type="compositionally biased region" description="Gly residues" evidence="1">
    <location>
        <begin position="50"/>
        <end position="67"/>
    </location>
</feature>
<evidence type="ECO:0000313" key="3">
    <source>
        <dbReference type="Proteomes" id="UP000218731"/>
    </source>
</evidence>
<name>A0A1L7NPQ1_PSEPU</name>
<accession>A0A1L7NPQ1</accession>
<dbReference type="RefSeq" id="WP_096427181.1">
    <property type="nucleotide sequence ID" value="NZ_AP015032.1"/>
</dbReference>
<gene>
    <name evidence="2" type="ORF">KF715C_pC150</name>
</gene>
<dbReference type="EMBL" id="AP015032">
    <property type="protein sequence ID" value="BAW27448.1"/>
    <property type="molecule type" value="Genomic_DNA"/>
</dbReference>
<evidence type="ECO:0000256" key="1">
    <source>
        <dbReference type="SAM" id="MobiDB-lite"/>
    </source>
</evidence>
<protein>
    <submittedName>
        <fullName evidence="2">Phosphoribosylamidoimidazolesuccinocarboxamide synthase</fullName>
    </submittedName>
</protein>
<feature type="region of interest" description="Disordered" evidence="1">
    <location>
        <begin position="41"/>
        <end position="67"/>
    </location>
</feature>
<sequence length="224" mass="22744">MAAKTTTAKARGVKAAPAGDQVDGAVASSTAVQATAGIAPAAGAADGNNQGPGEGSPPGGEAQGGEGAAQAKFVALAPVAHQMVKTQELVALTLALDPVEAKPDPELEPEPGKGPETGDAEPNLADSESPETVQTPAEKASPGPVILGLWSLPEIDEFPATLTLTNHTASRFVVLGNGIPVGESIELEVTEQQFSKLAKSLRGHVQLDKWDNVRGLQVAHESTD</sequence>
<reference evidence="2 3" key="1">
    <citation type="submission" date="2015-11" db="EMBL/GenBank/DDBJ databases">
        <title>Complete genome sequencing of a biphenyl-degrading bacterium, Pseudomonas putida KF715 (=NBRC110667).</title>
        <authorList>
            <person name="Suenaga H."/>
            <person name="Fujihara N."/>
            <person name="Watanabe T."/>
            <person name="Hirose J."/>
            <person name="Kimura N."/>
            <person name="Yamazoe A."/>
            <person name="Hosoyama A."/>
            <person name="Shimodaira J."/>
            <person name="Furukawa K."/>
        </authorList>
    </citation>
    <scope>NUCLEOTIDE SEQUENCE [LARGE SCALE GENOMIC DNA]</scope>
    <source>
        <strain evidence="2 3">KF715</strain>
        <plasmid evidence="3">Plasmid pkf715c dna</plasmid>
    </source>
</reference>
<dbReference type="AlphaFoldDB" id="A0A1L7NPQ1"/>
<geneLocation type="plasmid" evidence="3">
    <name>pkf715c dna</name>
</geneLocation>
<feature type="compositionally biased region" description="Basic and acidic residues" evidence="1">
    <location>
        <begin position="101"/>
        <end position="113"/>
    </location>
</feature>
<organism evidence="2 3">
    <name type="scientific">Pseudomonas putida</name>
    <name type="common">Arthrobacter siderocapsulatus</name>
    <dbReference type="NCBI Taxonomy" id="303"/>
    <lineage>
        <taxon>Bacteria</taxon>
        <taxon>Pseudomonadati</taxon>
        <taxon>Pseudomonadota</taxon>
        <taxon>Gammaproteobacteria</taxon>
        <taxon>Pseudomonadales</taxon>
        <taxon>Pseudomonadaceae</taxon>
        <taxon>Pseudomonas</taxon>
    </lineage>
</organism>
<evidence type="ECO:0000313" key="2">
    <source>
        <dbReference type="EMBL" id="BAW27448.1"/>
    </source>
</evidence>
<proteinExistence type="predicted"/>
<feature type="region of interest" description="Disordered" evidence="1">
    <location>
        <begin position="101"/>
        <end position="143"/>
    </location>
</feature>
<feature type="region of interest" description="Disordered" evidence="1">
    <location>
        <begin position="1"/>
        <end position="28"/>
    </location>
</feature>
<dbReference type="Proteomes" id="UP000218731">
    <property type="component" value="Plasmid pKF715C"/>
</dbReference>